<feature type="transmembrane region" description="Helical" evidence="1">
    <location>
        <begin position="12"/>
        <end position="31"/>
    </location>
</feature>
<keyword evidence="1" id="KW-0812">Transmembrane</keyword>
<organism evidence="2 3">
    <name type="scientific">Syntrophobotulus glycolicus (strain DSM 8271 / FlGlyR)</name>
    <dbReference type="NCBI Taxonomy" id="645991"/>
    <lineage>
        <taxon>Bacteria</taxon>
        <taxon>Bacillati</taxon>
        <taxon>Bacillota</taxon>
        <taxon>Clostridia</taxon>
        <taxon>Eubacteriales</taxon>
        <taxon>Desulfitobacteriaceae</taxon>
        <taxon>Syntrophobotulus</taxon>
    </lineage>
</organism>
<dbReference type="STRING" id="645991.Sgly_1661"/>
<dbReference type="OrthoDB" id="1655186at2"/>
<name>F0SYC4_SYNGF</name>
<accession>F0SYC4</accession>
<dbReference type="EMBL" id="CP002547">
    <property type="protein sequence ID" value="ADY55959.1"/>
    <property type="molecule type" value="Genomic_DNA"/>
</dbReference>
<proteinExistence type="predicted"/>
<dbReference type="AlphaFoldDB" id="F0SYC4"/>
<dbReference type="RefSeq" id="WP_013624827.1">
    <property type="nucleotide sequence ID" value="NC_015172.1"/>
</dbReference>
<evidence type="ECO:0000313" key="3">
    <source>
        <dbReference type="Proteomes" id="UP000007488"/>
    </source>
</evidence>
<evidence type="ECO:0000313" key="2">
    <source>
        <dbReference type="EMBL" id="ADY55959.1"/>
    </source>
</evidence>
<sequence length="224" mass="25064">MLRLIVRDLFMYQRNNFFVLIGFALLNTFLLRQGDSGVMGFTICLLGMSLFAFTMTAQTTLYYDELSKSNRFFRAMPIPPSSIVRSRYASCFLSAAMGILALYIVAALVNVASLFYPFLYREVIFNIDLLILCLAAVLIFCAALLPLLFKFGYMKSKYPLMLLFIALASCMPMALSSGTQTQKELPFLSFLPTIGTSGIVFILALLALYGSIRLSMAIFARKEV</sequence>
<evidence type="ECO:0008006" key="4">
    <source>
        <dbReference type="Google" id="ProtNLM"/>
    </source>
</evidence>
<protein>
    <recommendedName>
        <fullName evidence="4">ABC-2 transporter permease</fullName>
    </recommendedName>
</protein>
<keyword evidence="3" id="KW-1185">Reference proteome</keyword>
<dbReference type="HOGENOM" id="CLU_1234494_0_0_9"/>
<keyword evidence="1" id="KW-1133">Transmembrane helix</keyword>
<reference evidence="3" key="2">
    <citation type="submission" date="2011-02" db="EMBL/GenBank/DDBJ databases">
        <title>The complete genome of Syntrophobotulus glycolicus DSM 8271.</title>
        <authorList>
            <person name="Lucas S."/>
            <person name="Copeland A."/>
            <person name="Lapidus A."/>
            <person name="Bruce D."/>
            <person name="Goodwin L."/>
            <person name="Pitluck S."/>
            <person name="Kyrpides N."/>
            <person name="Mavromatis K."/>
            <person name="Pagani I."/>
            <person name="Ivanova N."/>
            <person name="Mikhailova N."/>
            <person name="Chertkov O."/>
            <person name="Held B."/>
            <person name="Detter J.C."/>
            <person name="Tapia R."/>
            <person name="Han C."/>
            <person name="Land M."/>
            <person name="Hauser L."/>
            <person name="Markowitz V."/>
            <person name="Cheng J.-F."/>
            <person name="Hugenholtz P."/>
            <person name="Woyke T."/>
            <person name="Wu D."/>
            <person name="Spring S."/>
            <person name="Schroeder M."/>
            <person name="Brambilla E."/>
            <person name="Klenk H.-P."/>
            <person name="Eisen J.A."/>
        </authorList>
    </citation>
    <scope>NUCLEOTIDE SEQUENCE [LARGE SCALE GENOMIC DNA]</scope>
    <source>
        <strain evidence="3">DSM 8271 / FlGlyR</strain>
    </source>
</reference>
<dbReference type="Pfam" id="PF13346">
    <property type="entry name" value="ABC2_membrane_5"/>
    <property type="match status" value="1"/>
</dbReference>
<feature type="transmembrane region" description="Helical" evidence="1">
    <location>
        <begin position="160"/>
        <end position="178"/>
    </location>
</feature>
<dbReference type="Proteomes" id="UP000007488">
    <property type="component" value="Chromosome"/>
</dbReference>
<keyword evidence="1" id="KW-0472">Membrane</keyword>
<feature type="transmembrane region" description="Helical" evidence="1">
    <location>
        <begin position="190"/>
        <end position="212"/>
    </location>
</feature>
<evidence type="ECO:0000256" key="1">
    <source>
        <dbReference type="SAM" id="Phobius"/>
    </source>
</evidence>
<dbReference type="InterPro" id="IPR025699">
    <property type="entry name" value="ABC2_memb-like"/>
</dbReference>
<dbReference type="KEGG" id="sgy:Sgly_1661"/>
<feature type="transmembrane region" description="Helical" evidence="1">
    <location>
        <begin position="124"/>
        <end position="148"/>
    </location>
</feature>
<feature type="transmembrane region" description="Helical" evidence="1">
    <location>
        <begin position="37"/>
        <end position="63"/>
    </location>
</feature>
<gene>
    <name evidence="2" type="ordered locus">Sgly_1661</name>
</gene>
<feature type="transmembrane region" description="Helical" evidence="1">
    <location>
        <begin position="91"/>
        <end position="118"/>
    </location>
</feature>
<reference evidence="2 3" key="1">
    <citation type="journal article" date="2011" name="Stand. Genomic Sci.">
        <title>Complete genome sequence of Syntrophobotulus glycolicus type strain (FlGlyR).</title>
        <authorList>
            <person name="Han C."/>
            <person name="Mwirichia R."/>
            <person name="Chertkov O."/>
            <person name="Held B."/>
            <person name="Lapidus A."/>
            <person name="Nolan M."/>
            <person name="Lucas S."/>
            <person name="Hammon N."/>
            <person name="Deshpande S."/>
            <person name="Cheng J.F."/>
            <person name="Tapia R."/>
            <person name="Goodwin L."/>
            <person name="Pitluck S."/>
            <person name="Huntemann M."/>
            <person name="Liolios K."/>
            <person name="Ivanova N."/>
            <person name="Pagani I."/>
            <person name="Mavromatis K."/>
            <person name="Ovchinikova G."/>
            <person name="Pati A."/>
            <person name="Chen A."/>
            <person name="Palaniappan K."/>
            <person name="Land M."/>
            <person name="Hauser L."/>
            <person name="Brambilla E.M."/>
            <person name="Rohde M."/>
            <person name="Spring S."/>
            <person name="Sikorski J."/>
            <person name="Goker M."/>
            <person name="Woyke T."/>
            <person name="Bristow J."/>
            <person name="Eisen J.A."/>
            <person name="Markowitz V."/>
            <person name="Hugenholtz P."/>
            <person name="Kyrpides N.C."/>
            <person name="Klenk H.P."/>
            <person name="Detter J.C."/>
        </authorList>
    </citation>
    <scope>NUCLEOTIDE SEQUENCE [LARGE SCALE GENOMIC DNA]</scope>
    <source>
        <strain evidence="3">DSM 8271 / FlGlyR</strain>
    </source>
</reference>